<dbReference type="InterPro" id="IPR037284">
    <property type="entry name" value="SUF_FeS_clus_asmbl_SufBD_sf"/>
</dbReference>
<feature type="domain" description="SUF system FeS cluster assembly SufBD core" evidence="2">
    <location>
        <begin position="151"/>
        <end position="380"/>
    </location>
</feature>
<evidence type="ECO:0000259" key="2">
    <source>
        <dbReference type="Pfam" id="PF01458"/>
    </source>
</evidence>
<evidence type="ECO:0000313" key="3">
    <source>
        <dbReference type="EMBL" id="KUK47072.1"/>
    </source>
</evidence>
<organism evidence="3 4">
    <name type="scientific">Anaerolinea thermophila</name>
    <dbReference type="NCBI Taxonomy" id="167964"/>
    <lineage>
        <taxon>Bacteria</taxon>
        <taxon>Bacillati</taxon>
        <taxon>Chloroflexota</taxon>
        <taxon>Anaerolineae</taxon>
        <taxon>Anaerolineales</taxon>
        <taxon>Anaerolineaceae</taxon>
        <taxon>Anaerolinea</taxon>
    </lineage>
</organism>
<dbReference type="PANTHER" id="PTHR43575:SF1">
    <property type="entry name" value="PROTEIN ABCI7, CHLOROPLASTIC"/>
    <property type="match status" value="1"/>
</dbReference>
<dbReference type="AlphaFoldDB" id="A0A101FZ81"/>
<comment type="similarity">
    <text evidence="1">Belongs to the iron-sulfur cluster assembly SufBD family.</text>
</comment>
<proteinExistence type="inferred from homology"/>
<dbReference type="PANTHER" id="PTHR43575">
    <property type="entry name" value="PROTEIN ABCI7, CHLOROPLASTIC"/>
    <property type="match status" value="1"/>
</dbReference>
<name>A0A101FZ81_9CHLR</name>
<dbReference type="InterPro" id="IPR011542">
    <property type="entry name" value="SUF_FeS_clus_asmbl_SufD"/>
</dbReference>
<dbReference type="EMBL" id="LGFU01000001">
    <property type="protein sequence ID" value="KUK47072.1"/>
    <property type="molecule type" value="Genomic_DNA"/>
</dbReference>
<dbReference type="Pfam" id="PF01458">
    <property type="entry name" value="SUFBD_core"/>
    <property type="match status" value="1"/>
</dbReference>
<dbReference type="InterPro" id="IPR000825">
    <property type="entry name" value="SUF_FeS_clus_asmbl_SufBD_core"/>
</dbReference>
<evidence type="ECO:0000256" key="1">
    <source>
        <dbReference type="ARBA" id="ARBA00043967"/>
    </source>
</evidence>
<dbReference type="Proteomes" id="UP000064249">
    <property type="component" value="Unassembled WGS sequence"/>
</dbReference>
<gene>
    <name evidence="3" type="ORF">XD73_0018</name>
</gene>
<dbReference type="NCBIfam" id="TIGR01981">
    <property type="entry name" value="sufD"/>
    <property type="match status" value="1"/>
</dbReference>
<comment type="caution">
    <text evidence="3">The sequence shown here is derived from an EMBL/GenBank/DDBJ whole genome shotgun (WGS) entry which is preliminary data.</text>
</comment>
<dbReference type="GO" id="GO:0016226">
    <property type="term" value="P:iron-sulfur cluster assembly"/>
    <property type="evidence" value="ECO:0007669"/>
    <property type="project" value="InterPro"/>
</dbReference>
<dbReference type="InterPro" id="IPR055346">
    <property type="entry name" value="Fe-S_cluster_assembly_SufBD"/>
</dbReference>
<protein>
    <submittedName>
        <fullName evidence="3">SufD</fullName>
    </submittedName>
</protein>
<dbReference type="SUPFAM" id="SSF101960">
    <property type="entry name" value="Stabilizer of iron transporter SufD"/>
    <property type="match status" value="1"/>
</dbReference>
<sequence length="410" mass="45966">MNTSEMKAVEMAEFNFIEGFSSKTSAGGVLSILREKALQDYVRLSFPHDKTRGWRKVSLEGLDPQQFNLSEKTCVSSNLISDDERVMSEIVTEHARLIPKHVLQKIGTIVSPQSGKFAAFAHAFSRGTAVIYIPEGVQVTQPIIFQQNYCGENQAVPENTLVYLARNASASIVRKRESQKSSILFMGGATEIYLEENAHLNFIEIQDVNQKTWDIQSERANLEQSANLNWFTLTQGSSFSRSQLVVDLTGKGSEAHIAGLFLPRGDQRFYFDTAQNHMATDTVSDLLYHGVIDGDSRSIWQGMVSIAEQAARSNGYQANRNIILSERAKIDSIPGLEILTDDVRCSHAVTITNLDWEQLFYLKSRGLEEETAKDLIVSGFIAQVLDRVPSDEIRELIKYEFISKINKDVL</sequence>
<reference evidence="3 4" key="1">
    <citation type="journal article" date="2015" name="MBio">
        <title>Genome-Resolved Metagenomic Analysis Reveals Roles for Candidate Phyla and Other Microbial Community Members in Biogeochemical Transformations in Oil Reservoirs.</title>
        <authorList>
            <person name="Hu P."/>
            <person name="Tom L."/>
            <person name="Singh A."/>
            <person name="Thomas B.C."/>
            <person name="Baker B.J."/>
            <person name="Piceno Y.M."/>
            <person name="Andersen G.L."/>
            <person name="Banfield J.F."/>
        </authorList>
    </citation>
    <scope>NUCLEOTIDE SEQUENCE [LARGE SCALE GENOMIC DNA]</scope>
    <source>
        <strain evidence="3">46_16</strain>
    </source>
</reference>
<evidence type="ECO:0000313" key="4">
    <source>
        <dbReference type="Proteomes" id="UP000064249"/>
    </source>
</evidence>
<accession>A0A101FZ81</accession>